<organism evidence="2 3">
    <name type="scientific">Nocardioides panzhihuensis</name>
    <dbReference type="NCBI Taxonomy" id="860243"/>
    <lineage>
        <taxon>Bacteria</taxon>
        <taxon>Bacillati</taxon>
        <taxon>Actinomycetota</taxon>
        <taxon>Actinomycetes</taxon>
        <taxon>Propionibacteriales</taxon>
        <taxon>Nocardioidaceae</taxon>
        <taxon>Nocardioides</taxon>
    </lineage>
</organism>
<dbReference type="GO" id="GO:0005737">
    <property type="term" value="C:cytoplasm"/>
    <property type="evidence" value="ECO:0007669"/>
    <property type="project" value="TreeGrafter"/>
</dbReference>
<dbReference type="GO" id="GO:0008999">
    <property type="term" value="F:protein-N-terminal-alanine acetyltransferase activity"/>
    <property type="evidence" value="ECO:0007669"/>
    <property type="project" value="TreeGrafter"/>
</dbReference>
<gene>
    <name evidence="2" type="ORF">BJ988_001430</name>
</gene>
<protein>
    <submittedName>
        <fullName evidence="2">RimJ/RimL family protein N-acetyltransferase</fullName>
    </submittedName>
</protein>
<sequence>MTELQTDRLTLHPVDTAEAERIIARRPGREDLWAESYPLGGDLFALAAFLEASGTHDDQGPFRYYRITRTVDRMTIGGIGFKGRPNNGSVEIGYGLVPSARGRRYAAEVAHALVALARQHGLSRIVAHTDEDNLASQRTLERVGFTRAGVNGDDEYVYVIDLVTT</sequence>
<dbReference type="Proteomes" id="UP000564496">
    <property type="component" value="Unassembled WGS sequence"/>
</dbReference>
<feature type="domain" description="N-acetyltransferase" evidence="1">
    <location>
        <begin position="23"/>
        <end position="163"/>
    </location>
</feature>
<dbReference type="InterPro" id="IPR051908">
    <property type="entry name" value="Ribosomal_N-acetyltransferase"/>
</dbReference>
<dbReference type="Pfam" id="PF13302">
    <property type="entry name" value="Acetyltransf_3"/>
    <property type="match status" value="1"/>
</dbReference>
<evidence type="ECO:0000313" key="2">
    <source>
        <dbReference type="EMBL" id="NYI76782.1"/>
    </source>
</evidence>
<dbReference type="Gene3D" id="3.40.630.30">
    <property type="match status" value="1"/>
</dbReference>
<dbReference type="EMBL" id="JACBZR010000001">
    <property type="protein sequence ID" value="NYI76782.1"/>
    <property type="molecule type" value="Genomic_DNA"/>
</dbReference>
<dbReference type="GO" id="GO:1990189">
    <property type="term" value="F:protein N-terminal-serine acetyltransferase activity"/>
    <property type="evidence" value="ECO:0007669"/>
    <property type="project" value="TreeGrafter"/>
</dbReference>
<dbReference type="AlphaFoldDB" id="A0A7Z0DK29"/>
<name>A0A7Z0DK29_9ACTN</name>
<dbReference type="PROSITE" id="PS51186">
    <property type="entry name" value="GNAT"/>
    <property type="match status" value="1"/>
</dbReference>
<dbReference type="InterPro" id="IPR016181">
    <property type="entry name" value="Acyl_CoA_acyltransferase"/>
</dbReference>
<comment type="caution">
    <text evidence="2">The sequence shown here is derived from an EMBL/GenBank/DDBJ whole genome shotgun (WGS) entry which is preliminary data.</text>
</comment>
<reference evidence="2 3" key="1">
    <citation type="submission" date="2020-07" db="EMBL/GenBank/DDBJ databases">
        <title>Sequencing the genomes of 1000 actinobacteria strains.</title>
        <authorList>
            <person name="Klenk H.-P."/>
        </authorList>
    </citation>
    <scope>NUCLEOTIDE SEQUENCE [LARGE SCALE GENOMIC DNA]</scope>
    <source>
        <strain evidence="2 3">DSM 26487</strain>
    </source>
</reference>
<evidence type="ECO:0000259" key="1">
    <source>
        <dbReference type="PROSITE" id="PS51186"/>
    </source>
</evidence>
<dbReference type="RefSeq" id="WP_179657392.1">
    <property type="nucleotide sequence ID" value="NZ_JACBZR010000001.1"/>
</dbReference>
<evidence type="ECO:0000313" key="3">
    <source>
        <dbReference type="Proteomes" id="UP000564496"/>
    </source>
</evidence>
<dbReference type="PANTHER" id="PTHR43441">
    <property type="entry name" value="RIBOSOMAL-PROTEIN-SERINE ACETYLTRANSFERASE"/>
    <property type="match status" value="1"/>
</dbReference>
<dbReference type="SUPFAM" id="SSF55729">
    <property type="entry name" value="Acyl-CoA N-acyltransferases (Nat)"/>
    <property type="match status" value="1"/>
</dbReference>
<accession>A0A7Z0DK29</accession>
<proteinExistence type="predicted"/>
<dbReference type="PANTHER" id="PTHR43441:SF6">
    <property type="entry name" value="N-ACETYLTRANSFERASE DOMAIN-CONTAINING PROTEIN"/>
    <property type="match status" value="1"/>
</dbReference>
<keyword evidence="3" id="KW-1185">Reference proteome</keyword>
<keyword evidence="2" id="KW-0808">Transferase</keyword>
<dbReference type="InterPro" id="IPR000182">
    <property type="entry name" value="GNAT_dom"/>
</dbReference>